<sequence length="118" mass="14185">MIRKIKSYKSHFTDFYESQEEKVQNKIEYVLDLVRFEQRVPKKFFKALENTDGIYEVRVITTFKSIRILCFFDDGNLVMLANCFVKKTQKIPRKEIKLAEKLKKEYLKNKNGRYGKCN</sequence>
<dbReference type="RefSeq" id="WP_091874113.1">
    <property type="nucleotide sequence ID" value="NZ_FNAO01000014.1"/>
</dbReference>
<protein>
    <submittedName>
        <fullName evidence="1">Phage derived protein Gp49-like</fullName>
    </submittedName>
</protein>
<dbReference type="Pfam" id="PF05973">
    <property type="entry name" value="Gp49"/>
    <property type="match status" value="1"/>
</dbReference>
<proteinExistence type="predicted"/>
<name>A0A1G7IVB1_9FLAO</name>
<evidence type="ECO:0000313" key="2">
    <source>
        <dbReference type="Proteomes" id="UP000199109"/>
    </source>
</evidence>
<dbReference type="Proteomes" id="UP000199109">
    <property type="component" value="Unassembled WGS sequence"/>
</dbReference>
<dbReference type="OrthoDB" id="573082at2"/>
<organism evidence="1 2">
    <name type="scientific">Pricia antarctica</name>
    <dbReference type="NCBI Taxonomy" id="641691"/>
    <lineage>
        <taxon>Bacteria</taxon>
        <taxon>Pseudomonadati</taxon>
        <taxon>Bacteroidota</taxon>
        <taxon>Flavobacteriia</taxon>
        <taxon>Flavobacteriales</taxon>
        <taxon>Flavobacteriaceae</taxon>
        <taxon>Pricia</taxon>
    </lineage>
</organism>
<accession>A0A1G7IVB1</accession>
<evidence type="ECO:0000313" key="1">
    <source>
        <dbReference type="EMBL" id="SDF16620.1"/>
    </source>
</evidence>
<dbReference type="AlphaFoldDB" id="A0A1G7IVB1"/>
<dbReference type="InterPro" id="IPR009241">
    <property type="entry name" value="HigB-like"/>
</dbReference>
<keyword evidence="2" id="KW-1185">Reference proteome</keyword>
<dbReference type="STRING" id="641691.SAMN05421636_11445"/>
<dbReference type="EMBL" id="FNAO01000014">
    <property type="protein sequence ID" value="SDF16620.1"/>
    <property type="molecule type" value="Genomic_DNA"/>
</dbReference>
<reference evidence="1 2" key="1">
    <citation type="submission" date="2016-10" db="EMBL/GenBank/DDBJ databases">
        <authorList>
            <person name="de Groot N.N."/>
        </authorList>
    </citation>
    <scope>NUCLEOTIDE SEQUENCE [LARGE SCALE GENOMIC DNA]</scope>
    <source>
        <strain evidence="1 2">DSM 23421</strain>
    </source>
</reference>
<gene>
    <name evidence="1" type="ORF">SAMN05421636_11445</name>
</gene>